<dbReference type="PROSITE" id="PS51186">
    <property type="entry name" value="GNAT"/>
    <property type="match status" value="1"/>
</dbReference>
<dbReference type="EMBL" id="CP022129">
    <property type="protein sequence ID" value="ASF45862.1"/>
    <property type="molecule type" value="Genomic_DNA"/>
</dbReference>
<protein>
    <submittedName>
        <fullName evidence="2">GNAT family N-acetyltransferase</fullName>
    </submittedName>
</protein>
<dbReference type="OrthoDB" id="20916at2"/>
<gene>
    <name evidence="2" type="ORF">CEK71_07105</name>
</gene>
<reference evidence="2 3" key="1">
    <citation type="submission" date="2017-06" db="EMBL/GenBank/DDBJ databases">
        <title>Genome Sequencing of the methanotroph Methylovulum psychrotolerants str. HV10-M2 isolated from a high-altitude environment.</title>
        <authorList>
            <person name="Mateos-Rivera A."/>
        </authorList>
    </citation>
    <scope>NUCLEOTIDE SEQUENCE [LARGE SCALE GENOMIC DNA]</scope>
    <source>
        <strain evidence="2 3">HV10_M2</strain>
    </source>
</reference>
<organism evidence="2 3">
    <name type="scientific">Methylovulum psychrotolerans</name>
    <dbReference type="NCBI Taxonomy" id="1704499"/>
    <lineage>
        <taxon>Bacteria</taxon>
        <taxon>Pseudomonadati</taxon>
        <taxon>Pseudomonadota</taxon>
        <taxon>Gammaproteobacteria</taxon>
        <taxon>Methylococcales</taxon>
        <taxon>Methylococcaceae</taxon>
        <taxon>Methylovulum</taxon>
    </lineage>
</organism>
<dbReference type="Gene3D" id="3.40.630.90">
    <property type="match status" value="1"/>
</dbReference>
<dbReference type="CDD" id="cd04301">
    <property type="entry name" value="NAT_SF"/>
    <property type="match status" value="1"/>
</dbReference>
<accession>A0A1Z4BX75</accession>
<dbReference type="InterPro" id="IPR052729">
    <property type="entry name" value="Acyl/Acetyltrans_Enzymes"/>
</dbReference>
<dbReference type="Pfam" id="PF00583">
    <property type="entry name" value="Acetyltransf_1"/>
    <property type="match status" value="1"/>
</dbReference>
<name>A0A1Z4BX75_9GAMM</name>
<dbReference type="Proteomes" id="UP000197019">
    <property type="component" value="Chromosome"/>
</dbReference>
<evidence type="ECO:0000313" key="3">
    <source>
        <dbReference type="Proteomes" id="UP000197019"/>
    </source>
</evidence>
<dbReference type="Pfam" id="PF18014">
    <property type="entry name" value="Acetyltransf_18"/>
    <property type="match status" value="1"/>
</dbReference>
<feature type="domain" description="N-acetyltransferase" evidence="1">
    <location>
        <begin position="4"/>
        <end position="139"/>
    </location>
</feature>
<dbReference type="GO" id="GO:0016747">
    <property type="term" value="F:acyltransferase activity, transferring groups other than amino-acyl groups"/>
    <property type="evidence" value="ECO:0007669"/>
    <property type="project" value="InterPro"/>
</dbReference>
<proteinExistence type="predicted"/>
<dbReference type="SUPFAM" id="SSF55729">
    <property type="entry name" value="Acyl-CoA N-acyltransferases (Nat)"/>
    <property type="match status" value="1"/>
</dbReference>
<dbReference type="AlphaFoldDB" id="A0A1Z4BX75"/>
<dbReference type="RefSeq" id="WP_088618737.1">
    <property type="nucleotide sequence ID" value="NZ_CP022129.1"/>
</dbReference>
<keyword evidence="3" id="KW-1185">Reference proteome</keyword>
<sequence>MAEYLIRTMGSTELTTVLGWAGQEGWRPGVADAGYFYPTDPQGFFLGLLDGEPIGSISGVKYSPEYGFIGLYIVKPDYRGQGFGMQLWQTAMAYLQGGNIGLDGVVAQQGNYQKSGFHSAYRHVRYQGLSTVEAASSDNGIRAAASVPFAELLAYDSTLFPAPRPGFLKAWLNQTHGTALAVVREGRLQGFGVIRACHGGYRLGPLLADTANVAEALLTALVATLPEGSPFFMDIPEPNREALALAADRAMQPVFETARMYTQSPPNVAIGKLFAVTSLELG</sequence>
<evidence type="ECO:0000259" key="1">
    <source>
        <dbReference type="PROSITE" id="PS51186"/>
    </source>
</evidence>
<dbReference type="KEGG" id="mpsy:CEK71_07105"/>
<dbReference type="PANTHER" id="PTHR47237">
    <property type="entry name" value="SLL0310 PROTEIN"/>
    <property type="match status" value="1"/>
</dbReference>
<evidence type="ECO:0000313" key="2">
    <source>
        <dbReference type="EMBL" id="ASF45862.1"/>
    </source>
</evidence>
<dbReference type="InterPro" id="IPR041496">
    <property type="entry name" value="YitH/HolE_GNAT"/>
</dbReference>
<keyword evidence="2" id="KW-0808">Transferase</keyword>
<dbReference type="InterPro" id="IPR000182">
    <property type="entry name" value="GNAT_dom"/>
</dbReference>
<dbReference type="Gene3D" id="3.40.630.30">
    <property type="match status" value="1"/>
</dbReference>
<dbReference type="InterPro" id="IPR016181">
    <property type="entry name" value="Acyl_CoA_acyltransferase"/>
</dbReference>
<dbReference type="PANTHER" id="PTHR47237:SF1">
    <property type="entry name" value="SLL0310 PROTEIN"/>
    <property type="match status" value="1"/>
</dbReference>